<organism evidence="5 6">
    <name type="scientific">Marininema mesophilum</name>
    <dbReference type="NCBI Taxonomy" id="1048340"/>
    <lineage>
        <taxon>Bacteria</taxon>
        <taxon>Bacillati</taxon>
        <taxon>Bacillota</taxon>
        <taxon>Bacilli</taxon>
        <taxon>Bacillales</taxon>
        <taxon>Thermoactinomycetaceae</taxon>
        <taxon>Marininema</taxon>
    </lineage>
</organism>
<dbReference type="STRING" id="1048340.SAMN05444487_108128"/>
<dbReference type="GO" id="GO:0004180">
    <property type="term" value="F:carboxypeptidase activity"/>
    <property type="evidence" value="ECO:0007669"/>
    <property type="project" value="UniProtKB-KW"/>
</dbReference>
<dbReference type="Gene3D" id="2.60.40.1120">
    <property type="entry name" value="Carboxypeptidase-like, regulatory domain"/>
    <property type="match status" value="18"/>
</dbReference>
<keyword evidence="6" id="KW-1185">Reference proteome</keyword>
<evidence type="ECO:0000256" key="3">
    <source>
        <dbReference type="ARBA" id="ARBA00022729"/>
    </source>
</evidence>
<feature type="compositionally biased region" description="Pro residues" evidence="4">
    <location>
        <begin position="1667"/>
        <end position="1685"/>
    </location>
</feature>
<dbReference type="Pfam" id="PF13620">
    <property type="entry name" value="CarboxypepD_reg"/>
    <property type="match status" value="17"/>
</dbReference>
<evidence type="ECO:0000313" key="6">
    <source>
        <dbReference type="Proteomes" id="UP000198534"/>
    </source>
</evidence>
<dbReference type="EMBL" id="FNNQ01000008">
    <property type="protein sequence ID" value="SDW98907.1"/>
    <property type="molecule type" value="Genomic_DNA"/>
</dbReference>
<dbReference type="Gene3D" id="2.60.40.1170">
    <property type="entry name" value="Mu homology domain, subdomain B"/>
    <property type="match status" value="1"/>
</dbReference>
<keyword evidence="5" id="KW-0378">Hydrolase</keyword>
<accession>A0A1H2Y182</accession>
<dbReference type="RefSeq" id="WP_177167982.1">
    <property type="nucleotide sequence ID" value="NZ_FNNQ01000008.1"/>
</dbReference>
<dbReference type="GO" id="GO:0030246">
    <property type="term" value="F:carbohydrate binding"/>
    <property type="evidence" value="ECO:0007669"/>
    <property type="project" value="InterPro"/>
</dbReference>
<dbReference type="SUPFAM" id="SSF49478">
    <property type="entry name" value="Cna protein B-type domain"/>
    <property type="match status" value="2"/>
</dbReference>
<keyword evidence="2" id="KW-0964">Secreted</keyword>
<dbReference type="Proteomes" id="UP000198534">
    <property type="component" value="Unassembled WGS sequence"/>
</dbReference>
<feature type="region of interest" description="Disordered" evidence="4">
    <location>
        <begin position="1661"/>
        <end position="1688"/>
    </location>
</feature>
<dbReference type="PANTHER" id="PTHR36108">
    <property type="entry name" value="COLOSSIN-B-RELATED"/>
    <property type="match status" value="1"/>
</dbReference>
<gene>
    <name evidence="5" type="ORF">SAMN05444487_108128</name>
</gene>
<evidence type="ECO:0000256" key="2">
    <source>
        <dbReference type="ARBA" id="ARBA00022525"/>
    </source>
</evidence>
<protein>
    <submittedName>
        <fullName evidence="5">Carboxypeptidase regulatory-like domain-containing protein</fullName>
    </submittedName>
</protein>
<dbReference type="InterPro" id="IPR008969">
    <property type="entry name" value="CarboxyPept-like_regulatory"/>
</dbReference>
<keyword evidence="5" id="KW-0121">Carboxypeptidase</keyword>
<dbReference type="SUPFAM" id="SSF49452">
    <property type="entry name" value="Starch-binding domain-like"/>
    <property type="match status" value="10"/>
</dbReference>
<sequence>MLFPDAAQFRPIPFRGSVLFDHIRDVNPKETDIVGTSQFPAAYYAYDGSNSFFRLRLNADPRLKTGFSPFSWGLLFETDGNPATYEWVLSIDGANERLVLIKNTDPKPNTWNDPAGGTNGKGAPNFSLPIINYDLARVTPADSTFDGDPDFFLDFFIPSATLFSFLGITAATQIRMLFFTATNNNNFNKDSLQTNEGFAFQDASSDLLTFNQGDVRAKLAVDKTILTGPTTITAGQITSWSEKVVVTNTGKSTANTTFVQIPLKLEQLSIVQIQSSSIGSAVFTPLTKSISWNIGNLDAGVSATLIFSFSGTIKVTGQQLIDEATVTGVDNFTGANTTQVSDQVFITVNAVPGTGNISGFILDKATGLPLTGATVTLLDVGNNPIASTVSNEGGSYGFTNVSPGSYTVTATLANYALGSSSAQVTADAGTTVNVLVPPLPATVDGTITGQGIGPLLLAEVRLIDPLGIVLDTTTTGLTGFYTFTGITPNAYTLSVSFPNFQSTTRAIILAPNETETQDFNLLANPASVFGTVTNQSTGSPIVGAQVTIIDIAGVIITTTITDGSGNYTINSLSPGAYRIQVSATGFSTIFLSLVVTLGSAQQRNISLPPNSGTLSGTITDSMTGAPLANASIKVVGPEGFTVAETLSALDGSYSVTGLQPGVYSVTFTEEGYASKTFSATIHSGQTTTLSVTLSQLAGVFSGIVQDDAGNPISGATVQVYLNDVLVASFITEANGRFFIPNISPGNYTAVAFAEGFSRVSVGMIIQPFMETIQQLILATNPGTLVGLITDTSGNPILGAGLNVRTDIATGPIIARGLTDANGRYSIPLLQPGTYVVTAVATDFQSVFSGVAIRSDQETSINLSLLPNPASIQGTVHDMNGTPITDSGNILIRVLDSGGALVTSTFSDSNGQYLIDKLAPGNYDVLVTDAGFQISGGSISLSPGEVGELNFFLPPNPGTIVGTVTSSSGTPISGATIRVTDRNGVFISSTLTDDQGSFLVNGLYPGDYNLDGLATGFQNSTIGVVILAGVTSSTPLTLQPSPGALQGTVTPQTNGALVKVYTEDNIFLFTLVTDPTGDFFIDLAPGAYILTASESGFITQRIGAVVRANETTTVEISLSPEPSSVRGRITDPDGIPVNQTVIRVIDLNETVLGTAFADSNGNYTIDGLPSGIRIIQASSPTFTNTFDTITLLPGETLSDVNLILQPNPGQINGHVNDSETGSSISGATVFLRDTEGAIIGTVTTSVFGNYIFPDLSPGNYDVIASADQYDSRIIGASVLSNTETSANITLTKLLGSISGQILGGTGTPITGNNLQVRLFDNHNQLLRSIVAQSDGTFLFDNLRPANYLINVTIPGFVQNTASAIVPPNTTTSLTITVERRPATLTGLIIEASTGQQISGAELSSSKELSEFAQSTEQLISGADLNLYTIDNVILAGTLSGSDGRFLFERLPEGSFNLTATANGFGESSIGVVLSKGETTETTINLQPNPGSMFGFATALDSGEAIPGATVRLYDSAGSFNSATVTSNQGEYLVGDLVPGTYVAIASSPGFQNQLGGAIIETNQSTRLSFSLTALPGAIEGTVINAETTQPLPEASIKVRPFNSFGVSTDTTLSSINGQYEFTELLPTNYELVYSKSEFNDVTNSGSVSQGETAIIDVALSPQRSDLLPPTPPTPPTPPEPPFPPNPVSLGAIEGTVRDRDTLEPLTSAKVVILNFNQSVLFTSQTDENGFFRFNQLGLGEYTVSASNPGYENNIVFLELTSSTTETINLLLFTNPAKIVGTVRNEQNQAFIAGATVQVLDTTGILISETVTNGQGNYSVSGIGTERVASTVSVSNFGSAAKSAALKSGETKTVDFLLSPLFGSLRGTVRDERLLPIFNVRVQIFTNPVNPPAGSGREDEPVLIRSATTSADGTYFVSNLAPGCYIGEYSFPKKETAIRRFCIQAGETTIVDVILHDGDNEEE</sequence>
<evidence type="ECO:0000313" key="5">
    <source>
        <dbReference type="EMBL" id="SDW98907.1"/>
    </source>
</evidence>
<keyword evidence="5" id="KW-0645">Protease</keyword>
<name>A0A1H2Y182_9BACL</name>
<proteinExistence type="inferred from homology"/>
<comment type="similarity">
    <text evidence="1">Belongs to the serine-aspartate repeat-containing protein (SDr) family.</text>
</comment>
<evidence type="ECO:0000256" key="4">
    <source>
        <dbReference type="SAM" id="MobiDB-lite"/>
    </source>
</evidence>
<dbReference type="InterPro" id="IPR013784">
    <property type="entry name" value="Carb-bd-like_fold"/>
</dbReference>
<reference evidence="5 6" key="1">
    <citation type="submission" date="2016-10" db="EMBL/GenBank/DDBJ databases">
        <authorList>
            <person name="de Groot N.N."/>
        </authorList>
    </citation>
    <scope>NUCLEOTIDE SEQUENCE [LARGE SCALE GENOMIC DNA]</scope>
    <source>
        <strain evidence="5 6">DSM 45610</strain>
    </source>
</reference>
<keyword evidence="3" id="KW-0732">Signal</keyword>
<evidence type="ECO:0000256" key="1">
    <source>
        <dbReference type="ARBA" id="ARBA00007257"/>
    </source>
</evidence>
<dbReference type="SUPFAM" id="SSF49464">
    <property type="entry name" value="Carboxypeptidase regulatory domain-like"/>
    <property type="match status" value="6"/>
</dbReference>
<dbReference type="PANTHER" id="PTHR36108:SF13">
    <property type="entry name" value="COLOSSIN-B-RELATED"/>
    <property type="match status" value="1"/>
</dbReference>